<accession>A0A2K4MT62</accession>
<organism evidence="1 2">
    <name type="scientific">Chromobacterium sinusclupearum</name>
    <dbReference type="NCBI Taxonomy" id="2077146"/>
    <lineage>
        <taxon>Bacteria</taxon>
        <taxon>Pseudomonadati</taxon>
        <taxon>Pseudomonadota</taxon>
        <taxon>Betaproteobacteria</taxon>
        <taxon>Neisseriales</taxon>
        <taxon>Chromobacteriaceae</taxon>
        <taxon>Chromobacterium</taxon>
    </lineage>
</organism>
<keyword evidence="2" id="KW-1185">Reference proteome</keyword>
<dbReference type="RefSeq" id="WP_103317448.1">
    <property type="nucleotide sequence ID" value="NZ_PPTF01000013.1"/>
</dbReference>
<proteinExistence type="predicted"/>
<dbReference type="EMBL" id="PPTF01000013">
    <property type="protein sequence ID" value="POB00170.1"/>
    <property type="molecule type" value="Genomic_DNA"/>
</dbReference>
<evidence type="ECO:0000313" key="2">
    <source>
        <dbReference type="Proteomes" id="UP000236416"/>
    </source>
</evidence>
<reference evidence="1 2" key="1">
    <citation type="submission" date="2018-01" db="EMBL/GenBank/DDBJ databases">
        <title>Genomic Sequence of Chromobacterium MWU13-2610 from wild cranberry bogs within the Cape Cod National Seashore.</title>
        <authorList>
            <person name="O'Hara-Hanley K."/>
            <person name="Soby S."/>
            <person name="Harrison A."/>
        </authorList>
    </citation>
    <scope>NUCLEOTIDE SEQUENCE [LARGE SCALE GENOMIC DNA]</scope>
    <source>
        <strain evidence="1 2">MWU13-2610</strain>
    </source>
</reference>
<evidence type="ECO:0000313" key="1">
    <source>
        <dbReference type="EMBL" id="POB00170.1"/>
    </source>
</evidence>
<comment type="caution">
    <text evidence="1">The sequence shown here is derived from an EMBL/GenBank/DDBJ whole genome shotgun (WGS) entry which is preliminary data.</text>
</comment>
<dbReference type="AlphaFoldDB" id="A0A2K4MT62"/>
<name>A0A2K4MT62_9NEIS</name>
<sequence>MSRISIIEYDEAGCIVQVGIAPLENVELEFAMGKALLQGEADPAQHYVRDGEILLRPDNPARLDGLTLHSLPVPCRIIIDGQSYDCADAECELSFAHPGRHSITVEAWPARAASWEVES</sequence>
<protein>
    <submittedName>
        <fullName evidence="1">Uncharacterized protein</fullName>
    </submittedName>
</protein>
<gene>
    <name evidence="1" type="ORF">C2134_02965</name>
</gene>
<dbReference type="Proteomes" id="UP000236416">
    <property type="component" value="Unassembled WGS sequence"/>
</dbReference>